<dbReference type="EMBL" id="DAKRPA010000014">
    <property type="protein sequence ID" value="DBA03890.1"/>
    <property type="molecule type" value="Genomic_DNA"/>
</dbReference>
<feature type="coiled-coil region" evidence="5">
    <location>
        <begin position="861"/>
        <end position="902"/>
    </location>
</feature>
<evidence type="ECO:0000313" key="8">
    <source>
        <dbReference type="Proteomes" id="UP001146120"/>
    </source>
</evidence>
<dbReference type="GO" id="GO:0000278">
    <property type="term" value="P:mitotic cell cycle"/>
    <property type="evidence" value="ECO:0007669"/>
    <property type="project" value="TreeGrafter"/>
</dbReference>
<dbReference type="Gene3D" id="1.20.5.190">
    <property type="match status" value="4"/>
</dbReference>
<dbReference type="InterPro" id="IPR000048">
    <property type="entry name" value="IQ_motif_EF-hand-BS"/>
</dbReference>
<keyword evidence="8" id="KW-1185">Reference proteome</keyword>
<dbReference type="GO" id="GO:0007051">
    <property type="term" value="P:spindle organization"/>
    <property type="evidence" value="ECO:0007669"/>
    <property type="project" value="TreeGrafter"/>
</dbReference>
<accession>A0AAV2ZIB0</accession>
<evidence type="ECO:0000256" key="2">
    <source>
        <dbReference type="ARBA" id="ARBA00022490"/>
    </source>
</evidence>
<evidence type="ECO:0000256" key="1">
    <source>
        <dbReference type="ARBA" id="ARBA00004496"/>
    </source>
</evidence>
<dbReference type="PANTHER" id="PTHR22706:SF1">
    <property type="entry name" value="ASSEMBLY FACTOR FOR SPINDLE MICROTUBULES"/>
    <property type="match status" value="1"/>
</dbReference>
<dbReference type="SMART" id="SM00015">
    <property type="entry name" value="IQ"/>
    <property type="match status" value="11"/>
</dbReference>
<dbReference type="GO" id="GO:0051295">
    <property type="term" value="P:establishment of meiotic spindle localization"/>
    <property type="evidence" value="ECO:0007669"/>
    <property type="project" value="TreeGrafter"/>
</dbReference>
<reference evidence="7" key="1">
    <citation type="submission" date="2022-11" db="EMBL/GenBank/DDBJ databases">
        <authorList>
            <person name="Morgan W.R."/>
            <person name="Tartar A."/>
        </authorList>
    </citation>
    <scope>NUCLEOTIDE SEQUENCE</scope>
    <source>
        <strain evidence="7">ARSEF 373</strain>
    </source>
</reference>
<gene>
    <name evidence="7" type="ORF">N0F65_004580</name>
</gene>
<keyword evidence="4" id="KW-0112">Calmodulin-binding</keyword>
<proteinExistence type="predicted"/>
<dbReference type="Proteomes" id="UP001146120">
    <property type="component" value="Unassembled WGS sequence"/>
</dbReference>
<dbReference type="GO" id="GO:0005516">
    <property type="term" value="F:calmodulin binding"/>
    <property type="evidence" value="ECO:0007669"/>
    <property type="project" value="UniProtKB-KW"/>
</dbReference>
<dbReference type="GO" id="GO:0000922">
    <property type="term" value="C:spindle pole"/>
    <property type="evidence" value="ECO:0007669"/>
    <property type="project" value="TreeGrafter"/>
</dbReference>
<dbReference type="AlphaFoldDB" id="A0AAV2ZIB0"/>
<name>A0AAV2ZIB0_9STRA</name>
<organism evidence="7 8">
    <name type="scientific">Lagenidium giganteum</name>
    <dbReference type="NCBI Taxonomy" id="4803"/>
    <lineage>
        <taxon>Eukaryota</taxon>
        <taxon>Sar</taxon>
        <taxon>Stramenopiles</taxon>
        <taxon>Oomycota</taxon>
        <taxon>Peronosporomycetes</taxon>
        <taxon>Pythiales</taxon>
        <taxon>Pythiaceae</taxon>
    </lineage>
</organism>
<evidence type="ECO:0000256" key="5">
    <source>
        <dbReference type="SAM" id="Coils"/>
    </source>
</evidence>
<dbReference type="GO" id="GO:0005737">
    <property type="term" value="C:cytoplasm"/>
    <property type="evidence" value="ECO:0007669"/>
    <property type="project" value="UniProtKB-SubCell"/>
</dbReference>
<dbReference type="PROSITE" id="PS50096">
    <property type="entry name" value="IQ"/>
    <property type="match status" value="7"/>
</dbReference>
<feature type="region of interest" description="Disordered" evidence="6">
    <location>
        <begin position="1073"/>
        <end position="1102"/>
    </location>
</feature>
<protein>
    <recommendedName>
        <fullName evidence="9">Abnormal spindle-like microcephaly-associated protein</fullName>
    </recommendedName>
</protein>
<reference evidence="7" key="2">
    <citation type="journal article" date="2023" name="Microbiol Resour">
        <title>Decontamination and Annotation of the Draft Genome Sequence of the Oomycete Lagenidium giganteum ARSEF 373.</title>
        <authorList>
            <person name="Morgan W.R."/>
            <person name="Tartar A."/>
        </authorList>
    </citation>
    <scope>NUCLEOTIDE SEQUENCE</scope>
    <source>
        <strain evidence="7">ARSEF 373</strain>
    </source>
</reference>
<evidence type="ECO:0000313" key="7">
    <source>
        <dbReference type="EMBL" id="DBA03890.1"/>
    </source>
</evidence>
<comment type="caution">
    <text evidence="7">The sequence shown here is derived from an EMBL/GenBank/DDBJ whole genome shotgun (WGS) entry which is preliminary data.</text>
</comment>
<evidence type="ECO:0000256" key="4">
    <source>
        <dbReference type="ARBA" id="ARBA00022860"/>
    </source>
</evidence>
<evidence type="ECO:0008006" key="9">
    <source>
        <dbReference type="Google" id="ProtNLM"/>
    </source>
</evidence>
<sequence length="1102" mass="129609">MLKDAHSASNSAYGRFKRRRSSKDVAAAALSSASTRSKTRRSGLISANGELVCSLVRHALEQALAPTFVQVVDINCACAQRALLGAKRYWYRHVTQDKITKCWTASFYEVALRKATKELPELRDVQSWAAIPHLPKQDVSLSHLGPFDTEKAATTALDEAVKARDRTNPLPVMGGELPTCLLRFFQITIVSDVFQRLPQPQRLDRVFQVLLDLFENQDTSAKSTGLPLTARYQLRLRGYAYVGPSVARLPQWRALPYHFTVAAKTSTQWRADTNHGHHPLVYSHTERFGLSHLANDRALAVDHSVLPVSRGLAELVTTTEEAIQAQAANSVLPHFYHGLPSDLKRMIADEQLQADARLTHSSQYKKLRQNSEATFLKKYLRRRREVIDAAVKCQRLVRRRAQPNVLRRLHRQQRAAMVIQRIFRGHGARRYARAYFRVMTCAALIVQSVFRSYASRQRTKALRRAMNYGALQLQRLYRGHCDRVLVHWIRQMQASAIVVERLVRGFMARRQTQRRRAARYKRTVVIPAVKNIQRVFRGHRARLRAQRLREERYHRTVLTPAALKIERLLRGFVARKRAKRHRQRTMAARVLQRHWRSYRYRCKWQALMVIRHRHRMAIKIGAAGRGFVVRKFYQRERRRIYHFQVVLPAAVSIQRTYRGYIVRRRLEDLRDRVEAAITLQQMWRQRSKVRVIRERLAGFRDKIRHTSAATIQRAFRCSRARHRLFYLRMAYRARYGRAALAVQSAWKSFSARKQLQELRFCAQIERKAQALTKWKDEREMITFDMTDARDDLKRLMKYKAKSLRRIKELKDMRVEWERRQPVIAKELSELTEEDIDRGWGEAFTTEQQVIHFSLLLSVEDILGRREQIREYEAEIEDVRLELEDLERDLEECMLEESVELEQYRDLEIKHAHSMFTKDRDRRVQHQRIRWRIRDDRKKVVRRERTDLQLLEKDLMAKRQVQELGTLSFEKKLFLQQKLEQAIQTAAQSNTRQREASVEQAREVKLAVGFDDIVSKMRAITTEYTYDMRVPKNDMREHPEGRMCMKCGRVTCDCNSEQPELSNEVQPIAKLANAKGQRLQKSNAKIDKIKRKRQYYNQQNDED</sequence>
<keyword evidence="3" id="KW-0677">Repeat</keyword>
<keyword evidence="2" id="KW-0963">Cytoplasm</keyword>
<evidence type="ECO:0000256" key="3">
    <source>
        <dbReference type="ARBA" id="ARBA00022737"/>
    </source>
</evidence>
<evidence type="ECO:0000256" key="6">
    <source>
        <dbReference type="SAM" id="MobiDB-lite"/>
    </source>
</evidence>
<comment type="subcellular location">
    <subcellularLocation>
        <location evidence="1">Cytoplasm</location>
    </subcellularLocation>
</comment>
<dbReference type="PANTHER" id="PTHR22706">
    <property type="entry name" value="ASSEMBLY FACTOR FOR SPINDLE MICROTUBULES"/>
    <property type="match status" value="1"/>
</dbReference>
<dbReference type="Pfam" id="PF00612">
    <property type="entry name" value="IQ"/>
    <property type="match status" value="5"/>
</dbReference>
<dbReference type="InterPro" id="IPR051185">
    <property type="entry name" value="ASPM"/>
</dbReference>
<keyword evidence="5" id="KW-0175">Coiled coil</keyword>